<dbReference type="Pfam" id="PF00440">
    <property type="entry name" value="TetR_N"/>
    <property type="match status" value="1"/>
</dbReference>
<dbReference type="PANTHER" id="PTHR30055">
    <property type="entry name" value="HTH-TYPE TRANSCRIPTIONAL REGULATOR RUTR"/>
    <property type="match status" value="1"/>
</dbReference>
<dbReference type="OrthoDB" id="329481at2"/>
<evidence type="ECO:0000259" key="5">
    <source>
        <dbReference type="PROSITE" id="PS50977"/>
    </source>
</evidence>
<organism evidence="6 7">
    <name type="scientific">Luteipulveratus mongoliensis</name>
    <dbReference type="NCBI Taxonomy" id="571913"/>
    <lineage>
        <taxon>Bacteria</taxon>
        <taxon>Bacillati</taxon>
        <taxon>Actinomycetota</taxon>
        <taxon>Actinomycetes</taxon>
        <taxon>Micrococcales</taxon>
        <taxon>Dermacoccaceae</taxon>
        <taxon>Luteipulveratus</taxon>
    </lineage>
</organism>
<evidence type="ECO:0000313" key="6">
    <source>
        <dbReference type="EMBL" id="AKU15490.1"/>
    </source>
</evidence>
<dbReference type="AlphaFoldDB" id="A0A0K1JFW8"/>
<dbReference type="InterPro" id="IPR036271">
    <property type="entry name" value="Tet_transcr_reg_TetR-rel_C_sf"/>
</dbReference>
<accession>A0A0K1JFW8</accession>
<proteinExistence type="predicted"/>
<dbReference type="InterPro" id="IPR009057">
    <property type="entry name" value="Homeodomain-like_sf"/>
</dbReference>
<gene>
    <name evidence="6" type="ORF">VV02_05770</name>
</gene>
<dbReference type="InterPro" id="IPR050109">
    <property type="entry name" value="HTH-type_TetR-like_transc_reg"/>
</dbReference>
<keyword evidence="2 4" id="KW-0238">DNA-binding</keyword>
<dbReference type="KEGG" id="lmoi:VV02_05770"/>
<dbReference type="GO" id="GO:0000976">
    <property type="term" value="F:transcription cis-regulatory region binding"/>
    <property type="evidence" value="ECO:0007669"/>
    <property type="project" value="TreeGrafter"/>
</dbReference>
<reference evidence="6 7" key="1">
    <citation type="submission" date="2015-03" db="EMBL/GenBank/DDBJ databases">
        <title>Luteipulveratus halotolerans sp. nov., a novel actinobacterium (Dermacoccaceae) from Sarawak, Malaysia.</title>
        <authorList>
            <person name="Juboi H."/>
            <person name="Basik A."/>
            <person name="Shamsul S.S."/>
            <person name="Arnold P."/>
            <person name="Schmitt E.K."/>
            <person name="Sanglier J.-J."/>
            <person name="Yeo T."/>
        </authorList>
    </citation>
    <scope>NUCLEOTIDE SEQUENCE [LARGE SCALE GENOMIC DNA]</scope>
    <source>
        <strain evidence="6 7">MN07-A0370</strain>
    </source>
</reference>
<dbReference type="PANTHER" id="PTHR30055:SF151">
    <property type="entry name" value="TRANSCRIPTIONAL REGULATORY PROTEIN"/>
    <property type="match status" value="1"/>
</dbReference>
<dbReference type="InterPro" id="IPR001647">
    <property type="entry name" value="HTH_TetR"/>
</dbReference>
<evidence type="ECO:0000256" key="4">
    <source>
        <dbReference type="PROSITE-ProRule" id="PRU00335"/>
    </source>
</evidence>
<protein>
    <recommendedName>
        <fullName evidence="5">HTH tetR-type domain-containing protein</fullName>
    </recommendedName>
</protein>
<sequence length="226" mass="25177">MPSRRTPGRDAITLDRIVDTALALVRTEGYEAVSMRRVATALDTGPASLYAHVANKRDLDQEMLGRLVRDLPVPAPDPDRWREQVIELSRQMRDLYVGHPGLARAVFAVVPTHPDLVRMSEGMLAIMLAGRLSPQSAAWGIDLLALYITGYCYEQSLWVAQYADAKDSLDDLRERFEALPAEDFPLTHQHLDELMSGEEGDRFDYGIACILQGISTVTPQVTTRLA</sequence>
<name>A0A0K1JFW8_9MICO</name>
<dbReference type="Proteomes" id="UP000066480">
    <property type="component" value="Chromosome"/>
</dbReference>
<feature type="domain" description="HTH tetR-type" evidence="5">
    <location>
        <begin position="11"/>
        <end position="71"/>
    </location>
</feature>
<evidence type="ECO:0000256" key="3">
    <source>
        <dbReference type="ARBA" id="ARBA00023163"/>
    </source>
</evidence>
<keyword evidence="3" id="KW-0804">Transcription</keyword>
<evidence type="ECO:0000256" key="2">
    <source>
        <dbReference type="ARBA" id="ARBA00023125"/>
    </source>
</evidence>
<dbReference type="Gene3D" id="1.10.357.10">
    <property type="entry name" value="Tetracycline Repressor, domain 2"/>
    <property type="match status" value="1"/>
</dbReference>
<dbReference type="InterPro" id="IPR004111">
    <property type="entry name" value="Repressor_TetR_C"/>
</dbReference>
<keyword evidence="1" id="KW-0805">Transcription regulation</keyword>
<dbReference type="SUPFAM" id="SSF46689">
    <property type="entry name" value="Homeodomain-like"/>
    <property type="match status" value="1"/>
</dbReference>
<dbReference type="STRING" id="571913.VV02_05770"/>
<dbReference type="EMBL" id="CP011112">
    <property type="protein sequence ID" value="AKU15490.1"/>
    <property type="molecule type" value="Genomic_DNA"/>
</dbReference>
<keyword evidence="7" id="KW-1185">Reference proteome</keyword>
<feature type="DNA-binding region" description="H-T-H motif" evidence="4">
    <location>
        <begin position="34"/>
        <end position="53"/>
    </location>
</feature>
<dbReference type="PROSITE" id="PS50977">
    <property type="entry name" value="HTH_TETR_2"/>
    <property type="match status" value="1"/>
</dbReference>
<dbReference type="GO" id="GO:0045892">
    <property type="term" value="P:negative regulation of DNA-templated transcription"/>
    <property type="evidence" value="ECO:0007669"/>
    <property type="project" value="InterPro"/>
</dbReference>
<dbReference type="GO" id="GO:0003700">
    <property type="term" value="F:DNA-binding transcription factor activity"/>
    <property type="evidence" value="ECO:0007669"/>
    <property type="project" value="TreeGrafter"/>
</dbReference>
<dbReference type="RefSeq" id="WP_052590394.1">
    <property type="nucleotide sequence ID" value="NZ_CP011112.1"/>
</dbReference>
<dbReference type="Pfam" id="PF02909">
    <property type="entry name" value="TetR_C_1"/>
    <property type="match status" value="1"/>
</dbReference>
<dbReference type="SUPFAM" id="SSF48498">
    <property type="entry name" value="Tetracyclin repressor-like, C-terminal domain"/>
    <property type="match status" value="1"/>
</dbReference>
<evidence type="ECO:0000256" key="1">
    <source>
        <dbReference type="ARBA" id="ARBA00023015"/>
    </source>
</evidence>
<dbReference type="PATRIC" id="fig|571913.6.peg.1176"/>
<evidence type="ECO:0000313" key="7">
    <source>
        <dbReference type="Proteomes" id="UP000066480"/>
    </source>
</evidence>